<protein>
    <recommendedName>
        <fullName evidence="8">Rhodopsin domain-containing protein</fullName>
    </recommendedName>
</protein>
<dbReference type="OrthoDB" id="10017208at2759"/>
<dbReference type="Proteomes" id="UP000654913">
    <property type="component" value="Chromosome 1"/>
</dbReference>
<dbReference type="InterPro" id="IPR052337">
    <property type="entry name" value="SAT4-like"/>
</dbReference>
<organism evidence="9 10">
    <name type="scientific">Aspergillus puulaauensis</name>
    <dbReference type="NCBI Taxonomy" id="1220207"/>
    <lineage>
        <taxon>Eukaryota</taxon>
        <taxon>Fungi</taxon>
        <taxon>Dikarya</taxon>
        <taxon>Ascomycota</taxon>
        <taxon>Pezizomycotina</taxon>
        <taxon>Eurotiomycetes</taxon>
        <taxon>Eurotiomycetidae</taxon>
        <taxon>Eurotiales</taxon>
        <taxon>Aspergillaceae</taxon>
        <taxon>Aspergillus</taxon>
    </lineage>
</organism>
<feature type="domain" description="Rhodopsin" evidence="8">
    <location>
        <begin position="41"/>
        <end position="278"/>
    </location>
</feature>
<feature type="transmembrane region" description="Helical" evidence="7">
    <location>
        <begin position="20"/>
        <end position="45"/>
    </location>
</feature>
<reference evidence="9" key="2">
    <citation type="submission" date="2021-02" db="EMBL/GenBank/DDBJ databases">
        <title>Aspergillus puulaauensis MK2 genome sequence.</title>
        <authorList>
            <person name="Futagami T."/>
            <person name="Mori K."/>
            <person name="Kadooka C."/>
            <person name="Tanaka T."/>
        </authorList>
    </citation>
    <scope>NUCLEOTIDE SEQUENCE</scope>
    <source>
        <strain evidence="9">MK2</strain>
    </source>
</reference>
<evidence type="ECO:0000256" key="2">
    <source>
        <dbReference type="ARBA" id="ARBA00022692"/>
    </source>
</evidence>
<reference evidence="9" key="1">
    <citation type="submission" date="2021-01" db="EMBL/GenBank/DDBJ databases">
        <authorList>
            <consortium name="Aspergillus puulaauensis MK2 genome sequencing consortium"/>
            <person name="Kazuki M."/>
            <person name="Futagami T."/>
        </authorList>
    </citation>
    <scope>NUCLEOTIDE SEQUENCE</scope>
    <source>
        <strain evidence="9">MK2</strain>
    </source>
</reference>
<feature type="compositionally biased region" description="Basic and acidic residues" evidence="6">
    <location>
        <begin position="307"/>
        <end position="323"/>
    </location>
</feature>
<comment type="subcellular location">
    <subcellularLocation>
        <location evidence="1">Membrane</location>
        <topology evidence="1">Multi-pass membrane protein</topology>
    </subcellularLocation>
</comment>
<dbReference type="RefSeq" id="XP_041550787.1">
    <property type="nucleotide sequence ID" value="XM_041697510.1"/>
</dbReference>
<dbReference type="InterPro" id="IPR049326">
    <property type="entry name" value="Rhodopsin_dom_fungi"/>
</dbReference>
<evidence type="ECO:0000256" key="4">
    <source>
        <dbReference type="ARBA" id="ARBA00023136"/>
    </source>
</evidence>
<evidence type="ECO:0000256" key="5">
    <source>
        <dbReference type="ARBA" id="ARBA00038359"/>
    </source>
</evidence>
<feature type="transmembrane region" description="Helical" evidence="7">
    <location>
        <begin position="179"/>
        <end position="201"/>
    </location>
</feature>
<proteinExistence type="inferred from homology"/>
<dbReference type="GeneID" id="64968598"/>
<feature type="transmembrane region" description="Helical" evidence="7">
    <location>
        <begin position="57"/>
        <end position="81"/>
    </location>
</feature>
<evidence type="ECO:0000313" key="10">
    <source>
        <dbReference type="Proteomes" id="UP000654913"/>
    </source>
</evidence>
<dbReference type="GO" id="GO:0016020">
    <property type="term" value="C:membrane"/>
    <property type="evidence" value="ECO:0007669"/>
    <property type="project" value="UniProtKB-SubCell"/>
</dbReference>
<name>A0A7R8AIM5_9EURO</name>
<gene>
    <name evidence="9" type="ORF">APUU_11421A</name>
</gene>
<dbReference type="Pfam" id="PF20684">
    <property type="entry name" value="Fung_rhodopsin"/>
    <property type="match status" value="1"/>
</dbReference>
<feature type="region of interest" description="Disordered" evidence="6">
    <location>
        <begin position="296"/>
        <end position="356"/>
    </location>
</feature>
<sequence>MAGDLTSGETDQRGYSHDNLRHVVITATCFALIISTIAVVLRLACRKITKTKLFLDDYLMIAALIFEYGISFAGVVLLYNGLGTHIQLVPPNELVVYMKTLSSGSFLYTACITCVKLSILAFYKRLFPIKPMVLAVNIVGATVLLWCFGVCLIGAVTCIPFRKLWEPTIPGGCIDLAKFYYGLQIPNILTDAVILVMPLRVVWDLQMKRVQKVLLTGIFMLGVLTLIFDIIRLVALVELSESGTDITYNQVNASVWTCIEPCVGITAACLSNMRPLFNMLPDVPWRKLSFLSLTSGRHRSGPGKGFSMDEGKTNSQRKDEDHSTSAVELSGQDSPLGGSTLGGSMGSSSRSVRGEC</sequence>
<evidence type="ECO:0000256" key="6">
    <source>
        <dbReference type="SAM" id="MobiDB-lite"/>
    </source>
</evidence>
<comment type="similarity">
    <text evidence="5">Belongs to the SAT4 family.</text>
</comment>
<evidence type="ECO:0000313" key="9">
    <source>
        <dbReference type="EMBL" id="BCS18593.1"/>
    </source>
</evidence>
<evidence type="ECO:0000256" key="1">
    <source>
        <dbReference type="ARBA" id="ARBA00004141"/>
    </source>
</evidence>
<dbReference type="EMBL" id="AP024443">
    <property type="protein sequence ID" value="BCS18593.1"/>
    <property type="molecule type" value="Genomic_DNA"/>
</dbReference>
<evidence type="ECO:0000256" key="3">
    <source>
        <dbReference type="ARBA" id="ARBA00022989"/>
    </source>
</evidence>
<dbReference type="KEGG" id="apuu:APUU_11421A"/>
<keyword evidence="10" id="KW-1185">Reference proteome</keyword>
<keyword evidence="2 7" id="KW-0812">Transmembrane</keyword>
<accession>A0A7R8AIM5</accession>
<feature type="compositionally biased region" description="Low complexity" evidence="6">
    <location>
        <begin position="346"/>
        <end position="356"/>
    </location>
</feature>
<keyword evidence="4 7" id="KW-0472">Membrane</keyword>
<feature type="transmembrane region" description="Helical" evidence="7">
    <location>
        <begin position="134"/>
        <end position="159"/>
    </location>
</feature>
<feature type="transmembrane region" description="Helical" evidence="7">
    <location>
        <begin position="213"/>
        <end position="235"/>
    </location>
</feature>
<evidence type="ECO:0000259" key="8">
    <source>
        <dbReference type="Pfam" id="PF20684"/>
    </source>
</evidence>
<dbReference type="AlphaFoldDB" id="A0A7R8AIM5"/>
<keyword evidence="3 7" id="KW-1133">Transmembrane helix</keyword>
<dbReference type="PANTHER" id="PTHR33048">
    <property type="entry name" value="PTH11-LIKE INTEGRAL MEMBRANE PROTEIN (AFU_ORTHOLOGUE AFUA_5G11245)"/>
    <property type="match status" value="1"/>
</dbReference>
<feature type="transmembrane region" description="Helical" evidence="7">
    <location>
        <begin position="101"/>
        <end position="122"/>
    </location>
</feature>
<dbReference type="PANTHER" id="PTHR33048:SF47">
    <property type="entry name" value="INTEGRAL MEMBRANE PROTEIN-RELATED"/>
    <property type="match status" value="1"/>
</dbReference>
<feature type="compositionally biased region" description="Polar residues" evidence="6">
    <location>
        <begin position="324"/>
        <end position="333"/>
    </location>
</feature>
<evidence type="ECO:0000256" key="7">
    <source>
        <dbReference type="SAM" id="Phobius"/>
    </source>
</evidence>